<keyword evidence="5 7" id="KW-0687">Ribonucleoprotein</keyword>
<comment type="function">
    <text evidence="7">The globular domain of the protein is located near the polypeptide exit tunnel on the outside of the subunit, while an extended beta-hairpin is found that lines the wall of the exit tunnel in the center of the 70S ribosome.</text>
</comment>
<gene>
    <name evidence="7" type="primary">rplV</name>
    <name evidence="12" type="ORF">UT24_C0043G0013</name>
</gene>
<dbReference type="EMBL" id="LBWB01000043">
    <property type="protein sequence ID" value="KKQ97854.1"/>
    <property type="molecule type" value="Genomic_DNA"/>
</dbReference>
<evidence type="ECO:0000256" key="7">
    <source>
        <dbReference type="HAMAP-Rule" id="MF_01331"/>
    </source>
</evidence>
<dbReference type="Proteomes" id="UP000033881">
    <property type="component" value="Unassembled WGS sequence"/>
</dbReference>
<keyword evidence="3 7" id="KW-0694">RNA-binding</keyword>
<evidence type="ECO:0000256" key="5">
    <source>
        <dbReference type="ARBA" id="ARBA00023274"/>
    </source>
</evidence>
<comment type="caution">
    <text evidence="12">The sequence shown here is derived from an EMBL/GenBank/DDBJ whole genome shotgun (WGS) entry which is preliminary data.</text>
</comment>
<keyword evidence="4 7" id="KW-0689">Ribosomal protein</keyword>
<evidence type="ECO:0000256" key="2">
    <source>
        <dbReference type="ARBA" id="ARBA00022730"/>
    </source>
</evidence>
<dbReference type="Pfam" id="PF00237">
    <property type="entry name" value="Ribosomal_L22"/>
    <property type="match status" value="1"/>
</dbReference>
<evidence type="ECO:0000256" key="11">
    <source>
        <dbReference type="SAM" id="MobiDB-lite"/>
    </source>
</evidence>
<evidence type="ECO:0000256" key="10">
    <source>
        <dbReference type="RuleBase" id="RU004008"/>
    </source>
</evidence>
<dbReference type="GO" id="GO:0022625">
    <property type="term" value="C:cytosolic large ribosomal subunit"/>
    <property type="evidence" value="ECO:0007669"/>
    <property type="project" value="TreeGrafter"/>
</dbReference>
<dbReference type="InterPro" id="IPR036394">
    <property type="entry name" value="Ribosomal_uL22_sf"/>
</dbReference>
<feature type="compositionally biased region" description="Basic and acidic residues" evidence="11">
    <location>
        <begin position="126"/>
        <end position="144"/>
    </location>
</feature>
<dbReference type="GO" id="GO:0019843">
    <property type="term" value="F:rRNA binding"/>
    <property type="evidence" value="ECO:0007669"/>
    <property type="project" value="UniProtKB-UniRule"/>
</dbReference>
<dbReference type="InterPro" id="IPR005727">
    <property type="entry name" value="Ribosomal_uL22_bac/chlpt-type"/>
</dbReference>
<evidence type="ECO:0000256" key="6">
    <source>
        <dbReference type="ARBA" id="ARBA00035207"/>
    </source>
</evidence>
<name>A0A0G0PIB7_9BACT</name>
<proteinExistence type="inferred from homology"/>
<protein>
    <recommendedName>
        <fullName evidence="6 7">Large ribosomal subunit protein uL22</fullName>
    </recommendedName>
</protein>
<keyword evidence="2 7" id="KW-0699">rRNA-binding</keyword>
<reference evidence="12 13" key="1">
    <citation type="journal article" date="2015" name="Nature">
        <title>rRNA introns, odd ribosomes, and small enigmatic genomes across a large radiation of phyla.</title>
        <authorList>
            <person name="Brown C.T."/>
            <person name="Hug L.A."/>
            <person name="Thomas B.C."/>
            <person name="Sharon I."/>
            <person name="Castelle C.J."/>
            <person name="Singh A."/>
            <person name="Wilkins M.J."/>
            <person name="Williams K.H."/>
            <person name="Banfield J.F."/>
        </authorList>
    </citation>
    <scope>NUCLEOTIDE SEQUENCE [LARGE SCALE GENOMIC DNA]</scope>
</reference>
<dbReference type="InterPro" id="IPR047867">
    <property type="entry name" value="Ribosomal_uL22_bac/org-type"/>
</dbReference>
<dbReference type="Gene3D" id="3.90.470.10">
    <property type="entry name" value="Ribosomal protein L22/L17"/>
    <property type="match status" value="1"/>
</dbReference>
<sequence>MEVRAIQKFILMSPRKLREIVPLVRNLSPKDAVERLPFADKRTAQPLRKVIETAIANARQKGLDEGSLVFKEIQIGEGPRLKRFRAGARGRAKPYKRRMSHIRVVLTTRNDQIPNSKSQTNSKTANLKEEKTEIKESKSKVKEK</sequence>
<dbReference type="HAMAP" id="MF_01331_B">
    <property type="entry name" value="Ribosomal_uL22_B"/>
    <property type="match status" value="1"/>
</dbReference>
<evidence type="ECO:0000256" key="3">
    <source>
        <dbReference type="ARBA" id="ARBA00022884"/>
    </source>
</evidence>
<dbReference type="CDD" id="cd00336">
    <property type="entry name" value="Ribosomal_L22"/>
    <property type="match status" value="1"/>
</dbReference>
<feature type="compositionally biased region" description="Polar residues" evidence="11">
    <location>
        <begin position="107"/>
        <end position="125"/>
    </location>
</feature>
<evidence type="ECO:0000256" key="8">
    <source>
        <dbReference type="RuleBase" id="RU004005"/>
    </source>
</evidence>
<evidence type="ECO:0000313" key="12">
    <source>
        <dbReference type="EMBL" id="KKQ97854.1"/>
    </source>
</evidence>
<comment type="subunit">
    <text evidence="7 9">Part of the 50S ribosomal subunit.</text>
</comment>
<comment type="function">
    <text evidence="7 10">This protein binds specifically to 23S rRNA; its binding is stimulated by other ribosomal proteins, e.g., L4, L17, and L20. It is important during the early stages of 50S assembly. It makes multiple contacts with different domains of the 23S rRNA in the assembled 50S subunit and ribosome.</text>
</comment>
<accession>A0A0G0PIB7</accession>
<feature type="region of interest" description="Disordered" evidence="11">
    <location>
        <begin position="107"/>
        <end position="144"/>
    </location>
</feature>
<dbReference type="GO" id="GO:0006412">
    <property type="term" value="P:translation"/>
    <property type="evidence" value="ECO:0007669"/>
    <property type="project" value="UniProtKB-UniRule"/>
</dbReference>
<dbReference type="InterPro" id="IPR001063">
    <property type="entry name" value="Ribosomal_uL22"/>
</dbReference>
<dbReference type="GO" id="GO:0003735">
    <property type="term" value="F:structural constituent of ribosome"/>
    <property type="evidence" value="ECO:0007669"/>
    <property type="project" value="InterPro"/>
</dbReference>
<dbReference type="AlphaFoldDB" id="A0A0G0PIB7"/>
<evidence type="ECO:0000256" key="1">
    <source>
        <dbReference type="ARBA" id="ARBA00009451"/>
    </source>
</evidence>
<evidence type="ECO:0000256" key="9">
    <source>
        <dbReference type="RuleBase" id="RU004006"/>
    </source>
</evidence>
<dbReference type="PANTHER" id="PTHR13501:SF8">
    <property type="entry name" value="LARGE RIBOSOMAL SUBUNIT PROTEIN UL22M"/>
    <property type="match status" value="1"/>
</dbReference>
<evidence type="ECO:0000256" key="4">
    <source>
        <dbReference type="ARBA" id="ARBA00022980"/>
    </source>
</evidence>
<organism evidence="12 13">
    <name type="scientific">Candidatus Woesebacteria bacterium GW2011_GWB1_39_12</name>
    <dbReference type="NCBI Taxonomy" id="1618574"/>
    <lineage>
        <taxon>Bacteria</taxon>
        <taxon>Candidatus Woeseibacteriota</taxon>
    </lineage>
</organism>
<dbReference type="SUPFAM" id="SSF54843">
    <property type="entry name" value="Ribosomal protein L22"/>
    <property type="match status" value="1"/>
</dbReference>
<dbReference type="NCBIfam" id="TIGR01044">
    <property type="entry name" value="rplV_bact"/>
    <property type="match status" value="1"/>
</dbReference>
<dbReference type="STRING" id="1618574.UT24_C0043G0013"/>
<comment type="similarity">
    <text evidence="1 7 8">Belongs to the universal ribosomal protein uL22 family.</text>
</comment>
<evidence type="ECO:0000313" key="13">
    <source>
        <dbReference type="Proteomes" id="UP000033881"/>
    </source>
</evidence>
<dbReference type="PANTHER" id="PTHR13501">
    <property type="entry name" value="CHLOROPLAST 50S RIBOSOMAL PROTEIN L22-RELATED"/>
    <property type="match status" value="1"/>
</dbReference>